<evidence type="ECO:0000256" key="1">
    <source>
        <dbReference type="SAM" id="MobiDB-lite"/>
    </source>
</evidence>
<feature type="region of interest" description="Disordered" evidence="1">
    <location>
        <begin position="1172"/>
        <end position="1193"/>
    </location>
</feature>
<name>A0A285U033_9PROT</name>
<dbReference type="AlphaFoldDB" id="A0A285U033"/>
<dbReference type="Pfam" id="PF05170">
    <property type="entry name" value="AsmA"/>
    <property type="match status" value="2"/>
</dbReference>
<evidence type="ECO:0000259" key="2">
    <source>
        <dbReference type="Pfam" id="PF05170"/>
    </source>
</evidence>
<feature type="region of interest" description="Disordered" evidence="1">
    <location>
        <begin position="589"/>
        <end position="623"/>
    </location>
</feature>
<sequence length="1205" mass="123372">MKKILAVIGAVLVVIIAALLIIPSLIDWNGYKPQITQAVREATGRNLDIRGDLSMSVLPFPALSVEQVTLSNLPGAQDPDMVSVEEVRVSVALMPLLTGNVQVTEISLIDPVISIEAFEDGSNNLVFDPAQATPSGPDAGTITTPPSATPSPSPAPEGDAATPEAQPGGSDAGSTDFASTIQIDRLEIENATILYHTPGSTERIEGLTLGVSADSLNGPAEGEGYVFYRGIPLTFNFNVGQVSQTGPFPVGMQIGIDKVDGGINVSGQVDLSAEYPGFNGQIDGKFDDLREAALRIAGEGADIPDIASKPFNLGGQVAANAKSVTVNDLSIRFGETRGSGAIAIDQDPKMKADVALRFNQLDLDSILVLTHMGDGAAPAGGTETGTDGNGDAAPANGGNATGGQSIPSQGGKKSGAANGPMIPADLTASIDFEVETLIYNQTPVHNARINAAIANSKVTLNEVSAGLPGGTDFSVFGSISGEGPKPSAAMSYEVASENIRAVARWLGADVDGIRADRLRRFSLTGGIKGTPDKLDISDLDMRIDDTAIRGAIVANLSGEGLPALGIGLKLDRINLDQYISPAPAAGANGDAASGATASDPAASGSGTASGGSDSAAPSSGPAAGGDAMVKTIKDALAPLDGIAANYRLAADEIISSGVSIKGISIDGSLTGSQIKLNNFAVADAVGLSASASGVFRGDIAVPAFEGLKLKVTAKTLEPVAKLTGITLPAPASEYKSIQANVGLNGPVTGPNLDLDVSNPLMQVALNGVLQDLFGATPGIDGKLAMQASSLNRVLPLVAPTYEPSGNLGRLVLDSTVKGNAKNVALDIAKFGIGPFETKGDVDFDASGEQPKLSVALSGGTLNVDPFVAAAKRAGLMPEGGSGPRRAAFNMPTGMKVTTVDARDGTPWDDTVIDVSALRSIDADISLVLDQLDFDTYSLVKPDLQATLVTGLLTIEKFTGLLGDGDLSIDGTFDARNSDTPKLALKGSLDGADIEKLAPIRVANDTVIGGAATKFDVTASGNTSRKLVSALNGTANLVLNNVRFSNADKRSEDPKLNIQALLQQGPQAMVVEGVGNNDLVQSLEADIAITNGIAKTTRVEAVSRVGTADADATLDLPKWQMDTQADFDFSKKIEELPPFSVYAKGNISNPAITGRMDKVAIKVLDNILDKALGGSGSSDSGSSGSGSSGKDAAKDVLKGLLNQFGR</sequence>
<dbReference type="RefSeq" id="WP_097053120.1">
    <property type="nucleotide sequence ID" value="NZ_OBMM01000006.1"/>
</dbReference>
<feature type="domain" description="AsmA" evidence="2">
    <location>
        <begin position="2"/>
        <end position="307"/>
    </location>
</feature>
<feature type="region of interest" description="Disordered" evidence="1">
    <location>
        <begin position="378"/>
        <end position="419"/>
    </location>
</feature>
<dbReference type="EMBL" id="OBMM01000006">
    <property type="protein sequence ID" value="SOC28359.1"/>
    <property type="molecule type" value="Genomic_DNA"/>
</dbReference>
<dbReference type="InterPro" id="IPR007844">
    <property type="entry name" value="AsmA"/>
</dbReference>
<accession>A0A285U033</accession>
<reference evidence="3 4" key="1">
    <citation type="submission" date="2017-08" db="EMBL/GenBank/DDBJ databases">
        <authorList>
            <person name="de Groot N.N."/>
        </authorList>
    </citation>
    <scope>NUCLEOTIDE SEQUENCE [LARGE SCALE GENOMIC DNA]</scope>
    <source>
        <strain evidence="3 4">USBA 78</strain>
    </source>
</reference>
<feature type="region of interest" description="Disordered" evidence="1">
    <location>
        <begin position="126"/>
        <end position="176"/>
    </location>
</feature>
<gene>
    <name evidence="3" type="ORF">SAMN05428964_106221</name>
</gene>
<dbReference type="Proteomes" id="UP000219068">
    <property type="component" value="Unassembled WGS sequence"/>
</dbReference>
<evidence type="ECO:0000313" key="4">
    <source>
        <dbReference type="Proteomes" id="UP000219068"/>
    </source>
</evidence>
<dbReference type="GO" id="GO:0005886">
    <property type="term" value="C:plasma membrane"/>
    <property type="evidence" value="ECO:0007669"/>
    <property type="project" value="TreeGrafter"/>
</dbReference>
<protein>
    <submittedName>
        <fullName evidence="3">AsmA-like C-terminal region</fullName>
    </submittedName>
</protein>
<evidence type="ECO:0000313" key="3">
    <source>
        <dbReference type="EMBL" id="SOC28359.1"/>
    </source>
</evidence>
<feature type="domain" description="AsmA" evidence="2">
    <location>
        <begin position="814"/>
        <end position="1096"/>
    </location>
</feature>
<dbReference type="InterPro" id="IPR052894">
    <property type="entry name" value="AsmA-related"/>
</dbReference>
<dbReference type="GO" id="GO:0090313">
    <property type="term" value="P:regulation of protein targeting to membrane"/>
    <property type="evidence" value="ECO:0007669"/>
    <property type="project" value="TreeGrafter"/>
</dbReference>
<organism evidence="3 4">
    <name type="scientific">Thalassospira xiamenensis</name>
    <dbReference type="NCBI Taxonomy" id="220697"/>
    <lineage>
        <taxon>Bacteria</taxon>
        <taxon>Pseudomonadati</taxon>
        <taxon>Pseudomonadota</taxon>
        <taxon>Alphaproteobacteria</taxon>
        <taxon>Rhodospirillales</taxon>
        <taxon>Thalassospiraceae</taxon>
        <taxon>Thalassospira</taxon>
    </lineage>
</organism>
<dbReference type="PANTHER" id="PTHR30441:SF4">
    <property type="entry name" value="PROTEIN ASMA"/>
    <property type="match status" value="1"/>
</dbReference>
<proteinExistence type="predicted"/>
<feature type="compositionally biased region" description="Low complexity" evidence="1">
    <location>
        <begin position="378"/>
        <end position="398"/>
    </location>
</feature>
<dbReference type="PANTHER" id="PTHR30441">
    <property type="entry name" value="DUF748 DOMAIN-CONTAINING PROTEIN"/>
    <property type="match status" value="1"/>
</dbReference>